<proteinExistence type="predicted"/>
<feature type="domain" description="MacB-like periplasmic core" evidence="8">
    <location>
        <begin position="521"/>
        <end position="598"/>
    </location>
</feature>
<feature type="transmembrane region" description="Helical" evidence="6">
    <location>
        <begin position="674"/>
        <end position="696"/>
    </location>
</feature>
<accession>A0A327WCJ3</accession>
<dbReference type="PANTHER" id="PTHR30572:SF18">
    <property type="entry name" value="ABC-TYPE MACROLIDE FAMILY EXPORT SYSTEM PERMEASE COMPONENT 2"/>
    <property type="match status" value="1"/>
</dbReference>
<dbReference type="RefSeq" id="WP_111590886.1">
    <property type="nucleotide sequence ID" value="NZ_QLMA01000001.1"/>
</dbReference>
<dbReference type="OrthoDB" id="5933722at2"/>
<evidence type="ECO:0000259" key="7">
    <source>
        <dbReference type="Pfam" id="PF02687"/>
    </source>
</evidence>
<keyword evidence="2" id="KW-1003">Cell membrane</keyword>
<evidence type="ECO:0000256" key="6">
    <source>
        <dbReference type="SAM" id="Phobius"/>
    </source>
</evidence>
<feature type="domain" description="MacB-like periplasmic core" evidence="8">
    <location>
        <begin position="20"/>
        <end position="234"/>
    </location>
</feature>
<comment type="caution">
    <text evidence="9">The sequence shown here is derived from an EMBL/GenBank/DDBJ whole genome shotgun (WGS) entry which is preliminary data.</text>
</comment>
<dbReference type="PROSITE" id="PS51257">
    <property type="entry name" value="PROKAR_LIPOPROTEIN"/>
    <property type="match status" value="1"/>
</dbReference>
<dbReference type="Pfam" id="PF12704">
    <property type="entry name" value="MacB_PCD"/>
    <property type="match status" value="2"/>
</dbReference>
<reference evidence="9 10" key="1">
    <citation type="submission" date="2018-06" db="EMBL/GenBank/DDBJ databases">
        <title>Genomic Encyclopedia of Archaeal and Bacterial Type Strains, Phase II (KMG-II): from individual species to whole genera.</title>
        <authorList>
            <person name="Goeker M."/>
        </authorList>
    </citation>
    <scope>NUCLEOTIDE SEQUENCE [LARGE SCALE GENOMIC DNA]</scope>
    <source>
        <strain evidence="9 10">DSM 29821</strain>
    </source>
</reference>
<feature type="transmembrane region" description="Helical" evidence="6">
    <location>
        <begin position="278"/>
        <end position="299"/>
    </location>
</feature>
<keyword evidence="4 6" id="KW-1133">Transmembrane helix</keyword>
<evidence type="ECO:0000313" key="9">
    <source>
        <dbReference type="EMBL" id="RAJ88245.1"/>
    </source>
</evidence>
<name>A0A327WCJ3_9BACT</name>
<feature type="transmembrane region" description="Helical" evidence="6">
    <location>
        <begin position="21"/>
        <end position="42"/>
    </location>
</feature>
<evidence type="ECO:0000256" key="4">
    <source>
        <dbReference type="ARBA" id="ARBA00022989"/>
    </source>
</evidence>
<feature type="transmembrane region" description="Helical" evidence="6">
    <location>
        <begin position="717"/>
        <end position="742"/>
    </location>
</feature>
<feature type="transmembrane region" description="Helical" evidence="6">
    <location>
        <begin position="375"/>
        <end position="400"/>
    </location>
</feature>
<dbReference type="InterPro" id="IPR050250">
    <property type="entry name" value="Macrolide_Exporter_MacB"/>
</dbReference>
<keyword evidence="5 6" id="KW-0472">Membrane</keyword>
<dbReference type="Proteomes" id="UP000249819">
    <property type="component" value="Unassembled WGS sequence"/>
</dbReference>
<feature type="transmembrane region" description="Helical" evidence="6">
    <location>
        <begin position="326"/>
        <end position="355"/>
    </location>
</feature>
<organism evidence="9 10">
    <name type="scientific">Chitinophaga dinghuensis</name>
    <dbReference type="NCBI Taxonomy" id="1539050"/>
    <lineage>
        <taxon>Bacteria</taxon>
        <taxon>Pseudomonadati</taxon>
        <taxon>Bacteroidota</taxon>
        <taxon>Chitinophagia</taxon>
        <taxon>Chitinophagales</taxon>
        <taxon>Chitinophagaceae</taxon>
        <taxon>Chitinophaga</taxon>
    </lineage>
</organism>
<evidence type="ECO:0000259" key="8">
    <source>
        <dbReference type="Pfam" id="PF12704"/>
    </source>
</evidence>
<evidence type="ECO:0000256" key="5">
    <source>
        <dbReference type="ARBA" id="ARBA00023136"/>
    </source>
</evidence>
<dbReference type="GO" id="GO:0022857">
    <property type="term" value="F:transmembrane transporter activity"/>
    <property type="evidence" value="ECO:0007669"/>
    <property type="project" value="TreeGrafter"/>
</dbReference>
<evidence type="ECO:0000256" key="3">
    <source>
        <dbReference type="ARBA" id="ARBA00022692"/>
    </source>
</evidence>
<dbReference type="AlphaFoldDB" id="A0A327WCJ3"/>
<dbReference type="Pfam" id="PF02687">
    <property type="entry name" value="FtsX"/>
    <property type="match status" value="2"/>
</dbReference>
<feature type="domain" description="ABC3 transporter permease C-terminal" evidence="7">
    <location>
        <begin position="285"/>
        <end position="398"/>
    </location>
</feature>
<protein>
    <submittedName>
        <fullName evidence="9">Putative ABC transport system permease protein</fullName>
    </submittedName>
</protein>
<dbReference type="GO" id="GO:0005886">
    <property type="term" value="C:plasma membrane"/>
    <property type="evidence" value="ECO:0007669"/>
    <property type="project" value="UniProtKB-SubCell"/>
</dbReference>
<feature type="transmembrane region" description="Helical" evidence="6">
    <location>
        <begin position="762"/>
        <end position="783"/>
    </location>
</feature>
<evidence type="ECO:0000313" key="10">
    <source>
        <dbReference type="Proteomes" id="UP000249819"/>
    </source>
</evidence>
<keyword evidence="3 6" id="KW-0812">Transmembrane</keyword>
<feature type="transmembrane region" description="Helical" evidence="6">
    <location>
        <begin position="421"/>
        <end position="441"/>
    </location>
</feature>
<gene>
    <name evidence="9" type="ORF">CLV59_1011013</name>
</gene>
<dbReference type="PANTHER" id="PTHR30572">
    <property type="entry name" value="MEMBRANE COMPONENT OF TRANSPORTER-RELATED"/>
    <property type="match status" value="1"/>
</dbReference>
<evidence type="ECO:0000256" key="2">
    <source>
        <dbReference type="ARBA" id="ARBA00022475"/>
    </source>
</evidence>
<sequence length="798" mass="88909">MIRNYLLIAWRNLIRYRFFTLINITGLAIGLAACWILGLYVYHETSYDKYFDKSSRLYRVVNTASWSGGNLNLAPTSAPFGPVLAKDYEEVESMTRIVADGNNTLETNGTRFDIKSLFIADPSFFQLFSYHFLAGDPGSAMNAPEGLVLTESLARKMFGTVENAMGKSVVINPPAVFRVTGVVQDVPANTHFNFEAVRVLQPDYQADGWQNFNIYTYLLLKQGASAATLQQKMKGFYDKYLKAHMGEGVTYNMLLQPVQDIHLHSNMDYEIGANGNIIYVYIFMCAAVLILLIACINYMNMSTARAVSRIREVGLRKALGSGRWQVAGLFMADAMILTFLAAILACLTVYIVLPYFNNVTGVQFNVWDAGMVRTIAVVLLITAVTGLLSGAYPSLIMSGFNMVGSLKGKANIPSHSRLRKGLVIFQFSIAILLTASAMVAYRQLDYVMHTNMGFNRDQVLTFHLPSVESRNHIPAMKQQLLQNHLIQGVAAASNPLGGNDIGGHGFYFEVDGKLPSATMLAQNFFVDEDFVNTMELKILQGRNFSVQGEGDRYNGVLINETLVKKLNWKDPIGKRVEFNVDKDTRVSRVVVGVVNDFHYYSLQHKIGPLVLEMAPVVKMEDNLYVKVSKENIPAAVAHIKKVFSQFDREHTFDYSFLDETFAKQYAREKVQEKIFLVFTVLALFIACLGLLGLAAFTAAQRKKEIGVRKVLGASVWGIVRLLSADFLKLLLVAVLVAVPLAWWYMDRWLMQFAYHIDAGPGIFVLTAALVVIIALLTVSYHAIRSALANPAQSLKSPD</sequence>
<comment type="subcellular location">
    <subcellularLocation>
        <location evidence="1">Cell membrane</location>
        <topology evidence="1">Multi-pass membrane protein</topology>
    </subcellularLocation>
</comment>
<dbReference type="InterPro" id="IPR025857">
    <property type="entry name" value="MacB_PCD"/>
</dbReference>
<dbReference type="InterPro" id="IPR003838">
    <property type="entry name" value="ABC3_permease_C"/>
</dbReference>
<feature type="domain" description="ABC3 transporter permease C-terminal" evidence="7">
    <location>
        <begin position="677"/>
        <end position="784"/>
    </location>
</feature>
<evidence type="ECO:0000256" key="1">
    <source>
        <dbReference type="ARBA" id="ARBA00004651"/>
    </source>
</evidence>
<dbReference type="EMBL" id="QLMA01000001">
    <property type="protein sequence ID" value="RAJ88245.1"/>
    <property type="molecule type" value="Genomic_DNA"/>
</dbReference>
<keyword evidence="10" id="KW-1185">Reference proteome</keyword>